<evidence type="ECO:0000313" key="1">
    <source>
        <dbReference type="EMBL" id="PEH45074.1"/>
    </source>
</evidence>
<comment type="caution">
    <text evidence="1">The sequence shown here is derived from an EMBL/GenBank/DDBJ whole genome shotgun (WGS) entry which is preliminary data.</text>
</comment>
<proteinExistence type="predicted"/>
<accession>A0AB36S840</accession>
<gene>
    <name evidence="1" type="ORF">CRM96_08650</name>
</gene>
<evidence type="ECO:0000313" key="2">
    <source>
        <dbReference type="Proteomes" id="UP000220669"/>
    </source>
</evidence>
<dbReference type="EMBL" id="PDEB01000004">
    <property type="protein sequence ID" value="PEH45074.1"/>
    <property type="molecule type" value="Genomic_DNA"/>
</dbReference>
<dbReference type="RefSeq" id="WP_002342141.1">
    <property type="nucleotide sequence ID" value="NZ_PDEB01000004.1"/>
</dbReference>
<protein>
    <recommendedName>
        <fullName evidence="3">DUF4351 domain-containing protein</fullName>
    </recommendedName>
</protein>
<dbReference type="AlphaFoldDB" id="A0AB36S840"/>
<evidence type="ECO:0008006" key="3">
    <source>
        <dbReference type="Google" id="ProtNLM"/>
    </source>
</evidence>
<dbReference type="Proteomes" id="UP000220669">
    <property type="component" value="Unassembled WGS sequence"/>
</dbReference>
<name>A0AB36S840_9ENTE</name>
<organism evidence="1 2">
    <name type="scientific">Enterococcus durans</name>
    <dbReference type="NCBI Taxonomy" id="53345"/>
    <lineage>
        <taxon>Bacteria</taxon>
        <taxon>Bacillati</taxon>
        <taxon>Bacillota</taxon>
        <taxon>Bacilli</taxon>
        <taxon>Lactobacillales</taxon>
        <taxon>Enterococcaceae</taxon>
        <taxon>Enterococcus</taxon>
    </lineage>
</organism>
<reference evidence="1 2" key="1">
    <citation type="submission" date="2017-09" db="EMBL/GenBank/DDBJ databases">
        <title>FDA dAtabase for Regulatory Grade micrObial Sequences (FDA-ARGOS): Supporting development and validation of Infectious Disease Dx tests.</title>
        <authorList>
            <person name="Minogue T."/>
            <person name="Wolcott M."/>
            <person name="Wasieloski L."/>
            <person name="Aguilar W."/>
            <person name="Moore D."/>
            <person name="Tallon L.J."/>
            <person name="Sadzewicz L."/>
            <person name="Ott S."/>
            <person name="Zhao X."/>
            <person name="Nagaraj S."/>
            <person name="Vavikolanu K."/>
            <person name="Aluvathingal J."/>
            <person name="Nadendla S."/>
            <person name="Sichtig H."/>
        </authorList>
    </citation>
    <scope>NUCLEOTIDE SEQUENCE [LARGE SCALE GENOMIC DNA]</scope>
    <source>
        <strain evidence="1 2">FDAARGOS_396</strain>
    </source>
</reference>
<sequence>MALEMRELRGDDLFSLLSIVGKLDIKDEFVKMFEKNIEDAGKTPEDHKEKKLTKAEQAKIDKETQKRGMKIMAALLQKTLLNLKNVKSDINELFAELTNTDIQTISTLGLIEYTELLTGFFKKPELASFFSSIATLL</sequence>